<dbReference type="InterPro" id="IPR008334">
    <property type="entry name" value="5'-Nucleotdase_C"/>
</dbReference>
<dbReference type="InterPro" id="IPR036907">
    <property type="entry name" value="5'-Nucleotdase_C_sf"/>
</dbReference>
<dbReference type="EMBL" id="BAABBA010000008">
    <property type="protein sequence ID" value="GAA4287633.1"/>
    <property type="molecule type" value="Genomic_DNA"/>
</dbReference>
<gene>
    <name evidence="3" type="ORF">GCM10022262_19920</name>
</gene>
<evidence type="ECO:0000259" key="2">
    <source>
        <dbReference type="Pfam" id="PF02872"/>
    </source>
</evidence>
<keyword evidence="1" id="KW-0732">Signal</keyword>
<dbReference type="PANTHER" id="PTHR11575:SF24">
    <property type="entry name" value="5'-NUCLEOTIDASE"/>
    <property type="match status" value="1"/>
</dbReference>
<feature type="chain" id="PRO_5045012914" evidence="1">
    <location>
        <begin position="26"/>
        <end position="512"/>
    </location>
</feature>
<organism evidence="3 4">
    <name type="scientific">Georgenia daeguensis</name>
    <dbReference type="NCBI Taxonomy" id="908355"/>
    <lineage>
        <taxon>Bacteria</taxon>
        <taxon>Bacillati</taxon>
        <taxon>Actinomycetota</taxon>
        <taxon>Actinomycetes</taxon>
        <taxon>Micrococcales</taxon>
        <taxon>Bogoriellaceae</taxon>
        <taxon>Georgenia</taxon>
    </lineage>
</organism>
<evidence type="ECO:0000256" key="1">
    <source>
        <dbReference type="RuleBase" id="RU362119"/>
    </source>
</evidence>
<dbReference type="PANTHER" id="PTHR11575">
    <property type="entry name" value="5'-NUCLEOTIDASE-RELATED"/>
    <property type="match status" value="1"/>
</dbReference>
<comment type="caution">
    <text evidence="3">The sequence shown here is derived from an EMBL/GenBank/DDBJ whole genome shotgun (WGS) entry which is preliminary data.</text>
</comment>
<keyword evidence="1" id="KW-0378">Hydrolase</keyword>
<dbReference type="SUPFAM" id="SSF56300">
    <property type="entry name" value="Metallo-dependent phosphatases"/>
    <property type="match status" value="1"/>
</dbReference>
<dbReference type="SUPFAM" id="SSF55816">
    <property type="entry name" value="5'-nucleotidase (syn. UDP-sugar hydrolase), C-terminal domain"/>
    <property type="match status" value="1"/>
</dbReference>
<name>A0ABP8EUH3_9MICO</name>
<reference evidence="4" key="1">
    <citation type="journal article" date="2019" name="Int. J. Syst. Evol. Microbiol.">
        <title>The Global Catalogue of Microorganisms (GCM) 10K type strain sequencing project: providing services to taxonomists for standard genome sequencing and annotation.</title>
        <authorList>
            <consortium name="The Broad Institute Genomics Platform"/>
            <consortium name="The Broad Institute Genome Sequencing Center for Infectious Disease"/>
            <person name="Wu L."/>
            <person name="Ma J."/>
        </authorList>
    </citation>
    <scope>NUCLEOTIDE SEQUENCE [LARGE SCALE GENOMIC DNA]</scope>
    <source>
        <strain evidence="4">JCM 17459</strain>
    </source>
</reference>
<dbReference type="InterPro" id="IPR029052">
    <property type="entry name" value="Metallo-depent_PP-like"/>
</dbReference>
<keyword evidence="1" id="KW-0547">Nucleotide-binding</keyword>
<keyword evidence="4" id="KW-1185">Reference proteome</keyword>
<dbReference type="RefSeq" id="WP_345040536.1">
    <property type="nucleotide sequence ID" value="NZ_BAABBA010000008.1"/>
</dbReference>
<feature type="signal peptide" evidence="1">
    <location>
        <begin position="1"/>
        <end position="25"/>
    </location>
</feature>
<dbReference type="InterPro" id="IPR006179">
    <property type="entry name" value="5_nucleotidase/apyrase"/>
</dbReference>
<comment type="similarity">
    <text evidence="1">Belongs to the 5'-nucleotidase family.</text>
</comment>
<dbReference type="Gene3D" id="3.90.780.10">
    <property type="entry name" value="5'-Nucleotidase, C-terminal domain"/>
    <property type="match status" value="1"/>
</dbReference>
<dbReference type="Proteomes" id="UP001499841">
    <property type="component" value="Unassembled WGS sequence"/>
</dbReference>
<feature type="domain" description="5'-Nucleotidase C-terminal" evidence="2">
    <location>
        <begin position="332"/>
        <end position="472"/>
    </location>
</feature>
<protein>
    <submittedName>
        <fullName evidence="3">5'-nucleotidase C-terminal domain-containing protein</fullName>
    </submittedName>
</protein>
<evidence type="ECO:0000313" key="4">
    <source>
        <dbReference type="Proteomes" id="UP001499841"/>
    </source>
</evidence>
<dbReference type="Gene3D" id="3.60.21.10">
    <property type="match status" value="1"/>
</dbReference>
<evidence type="ECO:0000313" key="3">
    <source>
        <dbReference type="EMBL" id="GAA4287633.1"/>
    </source>
</evidence>
<proteinExistence type="inferred from homology"/>
<dbReference type="PRINTS" id="PR01607">
    <property type="entry name" value="APYRASEFAMLY"/>
</dbReference>
<accession>A0ABP8EUH3</accession>
<sequence length="512" mass="53213">MPRHTVLAATSAALAGLLLAAPAAAAPPEHAAGSDNPRTSQTATLLYFHDAHEIGPVLGGGQDRGGVARLATAIDTVRAENPATSVVFGGDLAGGTLFGGLYKGFPMVEAFNTIGIDLANFGQHDFDFGVDNARELVAASDFPWISSNLVDGEGEPFVDGGTWAVQQVGKVRVGFVGLTDAIETTSASDQLDELDAVESTRSAVAEMTASEKVDVVVAVTQHPMEENRELARAVPQIDAIFGEEMAEYDSVIEHEGDVPLMASEGNMGSLVRLDITKEHGEYALAPSVVEVDHTVAADPELRAMEERYAAEMEENLSTVLATVETPLLNPDHASRRRETALGNFVADAFREYHGTQIGWMNGGGLRAEAPGPDFTTRDAYAIAPFDNKVMAVQVSGAGIVQALEQAVAKVDTLGGGFPQVSGMSYAYSPTAPVGSRVSDVRVAGEPIDPAATYSAAVTNYVAGGGDGVTGFAGAEVLVPVSEAPADAEAIVAHATDLGVIDVATDGRITVLP</sequence>
<dbReference type="Pfam" id="PF02872">
    <property type="entry name" value="5_nucleotid_C"/>
    <property type="match status" value="1"/>
</dbReference>